<feature type="transmembrane region" description="Helical" evidence="6">
    <location>
        <begin position="113"/>
        <end position="134"/>
    </location>
</feature>
<evidence type="ECO:0000313" key="8">
    <source>
        <dbReference type="Proteomes" id="UP000198751"/>
    </source>
</evidence>
<evidence type="ECO:0000256" key="3">
    <source>
        <dbReference type="ARBA" id="ARBA00022692"/>
    </source>
</evidence>
<feature type="transmembrane region" description="Helical" evidence="6">
    <location>
        <begin position="146"/>
        <end position="170"/>
    </location>
</feature>
<name>A0A1H1V1I2_9MICC</name>
<keyword evidence="5 6" id="KW-0472">Membrane</keyword>
<keyword evidence="3 6" id="KW-0812">Transmembrane</keyword>
<evidence type="ECO:0000313" key="7">
    <source>
        <dbReference type="EMBL" id="SDS78470.1"/>
    </source>
</evidence>
<reference evidence="8" key="1">
    <citation type="submission" date="2016-10" db="EMBL/GenBank/DDBJ databases">
        <authorList>
            <person name="Varghese N."/>
            <person name="Submissions S."/>
        </authorList>
    </citation>
    <scope>NUCLEOTIDE SEQUENCE [LARGE SCALE GENOMIC DNA]</scope>
    <source>
        <strain evidence="8">IMMIB L-1606</strain>
    </source>
</reference>
<gene>
    <name evidence="7" type="ORF">SAMN04489743_0852</name>
</gene>
<dbReference type="GO" id="GO:0015171">
    <property type="term" value="F:amino acid transmembrane transporter activity"/>
    <property type="evidence" value="ECO:0007669"/>
    <property type="project" value="TreeGrafter"/>
</dbReference>
<comment type="subcellular location">
    <subcellularLocation>
        <location evidence="1">Cell membrane</location>
        <topology evidence="1">Multi-pass membrane protein</topology>
    </subcellularLocation>
</comment>
<feature type="transmembrane region" description="Helical" evidence="6">
    <location>
        <begin position="6"/>
        <end position="29"/>
    </location>
</feature>
<dbReference type="Proteomes" id="UP000198751">
    <property type="component" value="Chromosome I"/>
</dbReference>
<proteinExistence type="predicted"/>
<keyword evidence="4 6" id="KW-1133">Transmembrane helix</keyword>
<dbReference type="OrthoDB" id="3175972at2"/>
<keyword evidence="2" id="KW-1003">Cell membrane</keyword>
<dbReference type="GO" id="GO:0005886">
    <property type="term" value="C:plasma membrane"/>
    <property type="evidence" value="ECO:0007669"/>
    <property type="project" value="UniProtKB-SubCell"/>
</dbReference>
<evidence type="ECO:0000256" key="6">
    <source>
        <dbReference type="SAM" id="Phobius"/>
    </source>
</evidence>
<dbReference type="PANTHER" id="PTHR30086">
    <property type="entry name" value="ARGININE EXPORTER PROTEIN ARGO"/>
    <property type="match status" value="1"/>
</dbReference>
<dbReference type="AlphaFoldDB" id="A0A1H1V1I2"/>
<feature type="transmembrane region" description="Helical" evidence="6">
    <location>
        <begin position="71"/>
        <end position="92"/>
    </location>
</feature>
<organism evidence="7 8">
    <name type="scientific">Pseudarthrobacter equi</name>
    <dbReference type="NCBI Taxonomy" id="728066"/>
    <lineage>
        <taxon>Bacteria</taxon>
        <taxon>Bacillati</taxon>
        <taxon>Actinomycetota</taxon>
        <taxon>Actinomycetes</taxon>
        <taxon>Micrococcales</taxon>
        <taxon>Micrococcaceae</taxon>
        <taxon>Pseudarthrobacter</taxon>
    </lineage>
</organism>
<dbReference type="InterPro" id="IPR001123">
    <property type="entry name" value="LeuE-type"/>
</dbReference>
<evidence type="ECO:0000256" key="2">
    <source>
        <dbReference type="ARBA" id="ARBA00022475"/>
    </source>
</evidence>
<sequence>MVPAPSLLAFALASAVLIAVPGPSVLFVIGRSLALGWKGGVLTVLGNACGQLLQVAAVALGVGVLVAQSVLLFSAVKFAGAAYLIYLGVQAIRHRKVPASSEGRPTATRPRRLVAEGAVVGATNPKSVVFFVAVLPQFVDYPSGSIPLQLGILGAVFLVIAVVSDSLWAVAAGTVREWFARSPRRVSTVKATGGALMIGLGGTLALTGSKS</sequence>
<accession>A0A1H1V1I2</accession>
<dbReference type="PIRSF" id="PIRSF006324">
    <property type="entry name" value="LeuE"/>
    <property type="match status" value="1"/>
</dbReference>
<evidence type="ECO:0000256" key="1">
    <source>
        <dbReference type="ARBA" id="ARBA00004651"/>
    </source>
</evidence>
<keyword evidence="8" id="KW-1185">Reference proteome</keyword>
<dbReference type="PANTHER" id="PTHR30086:SF20">
    <property type="entry name" value="ARGININE EXPORTER PROTEIN ARGO-RELATED"/>
    <property type="match status" value="1"/>
</dbReference>
<dbReference type="Pfam" id="PF01810">
    <property type="entry name" value="LysE"/>
    <property type="match status" value="1"/>
</dbReference>
<dbReference type="RefSeq" id="WP_091717853.1">
    <property type="nucleotide sequence ID" value="NZ_LT629779.1"/>
</dbReference>
<feature type="transmembrane region" description="Helical" evidence="6">
    <location>
        <begin position="191"/>
        <end position="209"/>
    </location>
</feature>
<evidence type="ECO:0000256" key="4">
    <source>
        <dbReference type="ARBA" id="ARBA00022989"/>
    </source>
</evidence>
<protein>
    <submittedName>
        <fullName evidence="7">Threonine/homoserine/homoserine lactone efflux protein</fullName>
    </submittedName>
</protein>
<dbReference type="EMBL" id="LT629779">
    <property type="protein sequence ID" value="SDS78470.1"/>
    <property type="molecule type" value="Genomic_DNA"/>
</dbReference>
<evidence type="ECO:0000256" key="5">
    <source>
        <dbReference type="ARBA" id="ARBA00023136"/>
    </source>
</evidence>